<reference evidence="2 3" key="1">
    <citation type="submission" date="2017-11" db="EMBL/GenBank/DDBJ databases">
        <title>Draft genome sequence of magnetotactic bacterium Magnetospirillum kuznetsovii LBB-42.</title>
        <authorList>
            <person name="Grouzdev D.S."/>
            <person name="Rysina M.S."/>
            <person name="Baslerov R.V."/>
            <person name="Koziaeva V."/>
        </authorList>
    </citation>
    <scope>NUCLEOTIDE SEQUENCE [LARGE SCALE GENOMIC DNA]</scope>
    <source>
        <strain evidence="2 3">LBB-42</strain>
    </source>
</reference>
<organism evidence="2 3">
    <name type="scientific">Paramagnetospirillum kuznetsovii</name>
    <dbReference type="NCBI Taxonomy" id="2053833"/>
    <lineage>
        <taxon>Bacteria</taxon>
        <taxon>Pseudomonadati</taxon>
        <taxon>Pseudomonadota</taxon>
        <taxon>Alphaproteobacteria</taxon>
        <taxon>Rhodospirillales</taxon>
        <taxon>Magnetospirillaceae</taxon>
        <taxon>Paramagnetospirillum</taxon>
    </lineage>
</organism>
<dbReference type="Proteomes" id="UP000251075">
    <property type="component" value="Unassembled WGS sequence"/>
</dbReference>
<feature type="transmembrane region" description="Helical" evidence="1">
    <location>
        <begin position="270"/>
        <end position="295"/>
    </location>
</feature>
<feature type="transmembrane region" description="Helical" evidence="1">
    <location>
        <begin position="339"/>
        <end position="360"/>
    </location>
</feature>
<accession>A0A364NTD9</accession>
<evidence type="ECO:0000256" key="1">
    <source>
        <dbReference type="SAM" id="Phobius"/>
    </source>
</evidence>
<feature type="transmembrane region" description="Helical" evidence="1">
    <location>
        <begin position="418"/>
        <end position="439"/>
    </location>
</feature>
<feature type="transmembrane region" description="Helical" evidence="1">
    <location>
        <begin position="12"/>
        <end position="42"/>
    </location>
</feature>
<protein>
    <submittedName>
        <fullName evidence="2">Uncharacterized protein</fullName>
    </submittedName>
</protein>
<dbReference type="AlphaFoldDB" id="A0A364NTD9"/>
<keyword evidence="3" id="KW-1185">Reference proteome</keyword>
<dbReference type="OrthoDB" id="8477963at2"/>
<gene>
    <name evidence="2" type="ORF">CU669_19125</name>
</gene>
<keyword evidence="1" id="KW-0812">Transmembrane</keyword>
<dbReference type="EMBL" id="PGTO01000027">
    <property type="protein sequence ID" value="RAU20280.1"/>
    <property type="molecule type" value="Genomic_DNA"/>
</dbReference>
<proteinExistence type="predicted"/>
<dbReference type="RefSeq" id="WP_112147196.1">
    <property type="nucleotide sequence ID" value="NZ_PGTO01000027.1"/>
</dbReference>
<sequence>MRLITGFVGSALLLLVNLGFLALKGVLTLSIFGAIIGIPIAFLAGGFETWQAATRGDVVEMPCSRLQGDMPEGTWVSLSDCRIDFNGHSLYQRGDEVQAPIANDGSSRFKLNLVHEGDVLLANAMIERTPPTLTFNGVSPKFQPPKNDALEAALPRLVEEHSAPRSLQGKLHWETDRLSNVRTGVITEGTPPELSRGLILMGPGAFILLMLATRLPRFRKEYEVRQDAKRRREVVSEWEKTAALQSLAPEGAILLDVSPMVRHIRRITKIGAAIPIAFLSLFLVVFAAGTIIQAFSGHRTLLENAWTVLELTATLFVFGGAVLLFPFRYLPLWLPIGGLMWSCFNILKLVFAGELAGAAINSELTPGLWYLATALAAYRHTSFTVPELGLGRVNIVNRPISIRPFPPLSARTFSSLGFFLQGMVFAYIGFIALALMFAIEKTIKGLPIKYWQKTLALTYRCSQAARLRRRYASPDARTVLARDTRPPVLLLRSFIDDELRMDDSGFLDNFYRSDRTFEEVVTDQLWGFGPVIAIGRPSEEVPMSGAVREYVSHDTWQQRVATLVDQAAMIVMILGPTPGFGWELQRMVQMKCLDKVVLVMPPLSDGKVEDRWKTLVAELGLAEGAAEFASAARIPGGLCVVENGTLLVVLRSQKRGLEDYGVAIDLAARSIRAQRARPKSD</sequence>
<comment type="caution">
    <text evidence="2">The sequence shown here is derived from an EMBL/GenBank/DDBJ whole genome shotgun (WGS) entry which is preliminary data.</text>
</comment>
<feature type="transmembrane region" description="Helical" evidence="1">
    <location>
        <begin position="307"/>
        <end position="327"/>
    </location>
</feature>
<evidence type="ECO:0000313" key="3">
    <source>
        <dbReference type="Proteomes" id="UP000251075"/>
    </source>
</evidence>
<name>A0A364NTD9_9PROT</name>
<keyword evidence="1" id="KW-0472">Membrane</keyword>
<keyword evidence="1" id="KW-1133">Transmembrane helix</keyword>
<evidence type="ECO:0000313" key="2">
    <source>
        <dbReference type="EMBL" id="RAU20280.1"/>
    </source>
</evidence>